<dbReference type="Proteomes" id="UP001457282">
    <property type="component" value="Unassembled WGS sequence"/>
</dbReference>
<keyword evidence="2" id="KW-1185">Reference proteome</keyword>
<evidence type="ECO:0000313" key="1">
    <source>
        <dbReference type="EMBL" id="KAK9929344.1"/>
    </source>
</evidence>
<dbReference type="EMBL" id="JBEDUW010000005">
    <property type="protein sequence ID" value="KAK9929344.1"/>
    <property type="molecule type" value="Genomic_DNA"/>
</dbReference>
<sequence length="212" mass="23950">MKEDVVKDIVTEVLKALTSNGLDTLGLVKEKMPNPTEEVNRKIEICDNAIKCKNLSLIAAHARLVGSINTKTGFASAKEWNKPELVLFPLMGKLSAKDSSILNYLFSKSGIGEERWSEEVVRNGEFCVIRSELQCLLPTLHMSSKVINIAVAHLYEDDSQRWFFPTYFGTHVHGCVATTLNICQLQRFHRRLRHCRQASKHIHFLGCLKIGN</sequence>
<name>A0AAW1WYV8_RUBAR</name>
<gene>
    <name evidence="1" type="ORF">M0R45_026446</name>
</gene>
<dbReference type="AlphaFoldDB" id="A0AAW1WYV8"/>
<organism evidence="1 2">
    <name type="scientific">Rubus argutus</name>
    <name type="common">Southern blackberry</name>
    <dbReference type="NCBI Taxonomy" id="59490"/>
    <lineage>
        <taxon>Eukaryota</taxon>
        <taxon>Viridiplantae</taxon>
        <taxon>Streptophyta</taxon>
        <taxon>Embryophyta</taxon>
        <taxon>Tracheophyta</taxon>
        <taxon>Spermatophyta</taxon>
        <taxon>Magnoliopsida</taxon>
        <taxon>eudicotyledons</taxon>
        <taxon>Gunneridae</taxon>
        <taxon>Pentapetalae</taxon>
        <taxon>rosids</taxon>
        <taxon>fabids</taxon>
        <taxon>Rosales</taxon>
        <taxon>Rosaceae</taxon>
        <taxon>Rosoideae</taxon>
        <taxon>Rosoideae incertae sedis</taxon>
        <taxon>Rubus</taxon>
    </lineage>
</organism>
<comment type="caution">
    <text evidence="1">The sequence shown here is derived from an EMBL/GenBank/DDBJ whole genome shotgun (WGS) entry which is preliminary data.</text>
</comment>
<reference evidence="1 2" key="1">
    <citation type="journal article" date="2023" name="G3 (Bethesda)">
        <title>A chromosome-length genome assembly and annotation of blackberry (Rubus argutus, cv. 'Hillquist').</title>
        <authorList>
            <person name="Bruna T."/>
            <person name="Aryal R."/>
            <person name="Dudchenko O."/>
            <person name="Sargent D.J."/>
            <person name="Mead D."/>
            <person name="Buti M."/>
            <person name="Cavallini A."/>
            <person name="Hytonen T."/>
            <person name="Andres J."/>
            <person name="Pham M."/>
            <person name="Weisz D."/>
            <person name="Mascagni F."/>
            <person name="Usai G."/>
            <person name="Natali L."/>
            <person name="Bassil N."/>
            <person name="Fernandez G.E."/>
            <person name="Lomsadze A."/>
            <person name="Armour M."/>
            <person name="Olukolu B."/>
            <person name="Poorten T."/>
            <person name="Britton C."/>
            <person name="Davik J."/>
            <person name="Ashrafi H."/>
            <person name="Aiden E.L."/>
            <person name="Borodovsky M."/>
            <person name="Worthington M."/>
        </authorList>
    </citation>
    <scope>NUCLEOTIDE SEQUENCE [LARGE SCALE GENOMIC DNA]</scope>
    <source>
        <strain evidence="1">PI 553951</strain>
    </source>
</reference>
<evidence type="ECO:0000313" key="2">
    <source>
        <dbReference type="Proteomes" id="UP001457282"/>
    </source>
</evidence>
<protein>
    <submittedName>
        <fullName evidence="1">Uncharacterized protein</fullName>
    </submittedName>
</protein>
<accession>A0AAW1WYV8</accession>
<proteinExistence type="predicted"/>